<feature type="compositionally biased region" description="Basic residues" evidence="5">
    <location>
        <begin position="173"/>
        <end position="186"/>
    </location>
</feature>
<dbReference type="GO" id="GO:0046872">
    <property type="term" value="F:metal ion binding"/>
    <property type="evidence" value="ECO:0007669"/>
    <property type="project" value="UniProtKB-KW"/>
</dbReference>
<dbReference type="PROSITE" id="PS50994">
    <property type="entry name" value="INTEGRASE"/>
    <property type="match status" value="1"/>
</dbReference>
<dbReference type="SUPFAM" id="SSF56672">
    <property type="entry name" value="DNA/RNA polymerases"/>
    <property type="match status" value="1"/>
</dbReference>
<reference evidence="7 8" key="1">
    <citation type="journal article" date="2018" name="PLoS Genet.">
        <title>Population sequencing reveals clonal diversity and ancestral inbreeding in the grapevine cultivar Chardonnay.</title>
        <authorList>
            <person name="Roach M.J."/>
            <person name="Johnson D.L."/>
            <person name="Bohlmann J."/>
            <person name="van Vuuren H.J."/>
            <person name="Jones S.J."/>
            <person name="Pretorius I.S."/>
            <person name="Schmidt S.A."/>
            <person name="Borneman A.R."/>
        </authorList>
    </citation>
    <scope>NUCLEOTIDE SEQUENCE [LARGE SCALE GENOMIC DNA]</scope>
    <source>
        <strain evidence="8">cv. Chardonnay</strain>
        <tissue evidence="7">Leaf</tissue>
    </source>
</reference>
<dbReference type="InterPro" id="IPR001584">
    <property type="entry name" value="Integrase_cat-core"/>
</dbReference>
<dbReference type="GO" id="GO:0003676">
    <property type="term" value="F:nucleic acid binding"/>
    <property type="evidence" value="ECO:0007669"/>
    <property type="project" value="InterPro"/>
</dbReference>
<proteinExistence type="predicted"/>
<name>A0A438G375_VITVI</name>
<evidence type="ECO:0000256" key="2">
    <source>
        <dbReference type="ARBA" id="ARBA00022723"/>
    </source>
</evidence>
<dbReference type="InterPro" id="IPR013103">
    <property type="entry name" value="RVT_2"/>
</dbReference>
<accession>A0A438G375</accession>
<evidence type="ECO:0000259" key="6">
    <source>
        <dbReference type="PROSITE" id="PS50994"/>
    </source>
</evidence>
<dbReference type="Pfam" id="PF25597">
    <property type="entry name" value="SH3_retrovirus"/>
    <property type="match status" value="1"/>
</dbReference>
<keyword evidence="4" id="KW-0378">Hydrolase</keyword>
<dbReference type="InterPro" id="IPR039537">
    <property type="entry name" value="Retrotran_Ty1/copia-like"/>
</dbReference>
<comment type="caution">
    <text evidence="7">The sequence shown here is derived from an EMBL/GenBank/DDBJ whole genome shotgun (WGS) entry which is preliminary data.</text>
</comment>
<feature type="region of interest" description="Disordered" evidence="5">
    <location>
        <begin position="160"/>
        <end position="200"/>
    </location>
</feature>
<protein>
    <submittedName>
        <fullName evidence="7">Retrovirus-related Pol polyprotein from transposon TNT 1-94</fullName>
    </submittedName>
</protein>
<dbReference type="PANTHER" id="PTHR42648:SF28">
    <property type="entry name" value="TRANSPOSON-ENCODED PROTEIN WITH RIBONUCLEASE H-LIKE AND RETROVIRUS ZINC FINGER-LIKE DOMAINS"/>
    <property type="match status" value="1"/>
</dbReference>
<dbReference type="Proteomes" id="UP000288805">
    <property type="component" value="Unassembled WGS sequence"/>
</dbReference>
<dbReference type="SUPFAM" id="SSF53098">
    <property type="entry name" value="Ribonuclease H-like"/>
    <property type="match status" value="1"/>
</dbReference>
<organism evidence="7 8">
    <name type="scientific">Vitis vinifera</name>
    <name type="common">Grape</name>
    <dbReference type="NCBI Taxonomy" id="29760"/>
    <lineage>
        <taxon>Eukaryota</taxon>
        <taxon>Viridiplantae</taxon>
        <taxon>Streptophyta</taxon>
        <taxon>Embryophyta</taxon>
        <taxon>Tracheophyta</taxon>
        <taxon>Spermatophyta</taxon>
        <taxon>Magnoliopsida</taxon>
        <taxon>eudicotyledons</taxon>
        <taxon>Gunneridae</taxon>
        <taxon>Pentapetalae</taxon>
        <taxon>rosids</taxon>
        <taxon>Vitales</taxon>
        <taxon>Vitaceae</taxon>
        <taxon>Viteae</taxon>
        <taxon>Vitis</taxon>
    </lineage>
</organism>
<dbReference type="InterPro" id="IPR057670">
    <property type="entry name" value="SH3_retrovirus"/>
</dbReference>
<evidence type="ECO:0000256" key="4">
    <source>
        <dbReference type="ARBA" id="ARBA00022801"/>
    </source>
</evidence>
<evidence type="ECO:0000256" key="1">
    <source>
        <dbReference type="ARBA" id="ARBA00022670"/>
    </source>
</evidence>
<dbReference type="InterPro" id="IPR043502">
    <property type="entry name" value="DNA/RNA_pol_sf"/>
</dbReference>
<sequence>MEIRHRVCFRNDGLGHGLREDEPPKPTNESTEAMRAHYAKWERSNHLSLISIKRSIAEHLLGGIPESNNAKEFLVAVANKYQTFDNAEAGHFMDELLNMRYDDMKGVPLNTLPSSFSQIKTAYNTLNQSWGVNDLITKCVAKEEKLKRENNESAHLVALGKPNNQKRVEKARKPNFHSHKKNKNFKKSGSEKQKNGNAKNTDLKCYHYNKKGHKKVDCFKFKNWLEKKKKEQGMLSAYVCFESNLVNVPLDSWWLDSGATVHVATSLQGIRNLRKPSEKESKFKVGSDIGIDVEHIGVDVLELDSGFQLVLDNDFCVSSFRRNLISLSVLDKAGYSFTFTNKRVDVIYDSKVIGNCVLSDELYRLSLLSTCSYNVENNVAKRPLTKERSSLLWHKRLWHISKERVERLISSGILPRLDSDDLEICVDCVKGKLTKNKKNGATYSQNLLEIVHIDISGPYSTTLCSNKYFITFIDDFSHYGYVFFIKEKTDALEMFKVSRTEVEKQLRKVIKIVRSDRGGEYYGKHGDAGQQKGPFARYLQDNGIVAQYTMPVVLNRMGVAERRNRTLMEMKRSMMMGRSNLPEYLWGETIKTATYILNRVPSKSAPKTPFELWTDKKPCLNHFKVWGCPVEVKIYDPALKKTNSRTTRCYFIGYPNHSKEYKFYCSTRGTRIVESQVAKFLELDVANSIPSQSDERVEPMDAISLRIATVNFPTVEINPIVDEIPPVEMRRSQRTRRPALSNVYYVYIGEGEYDIGEEVDPTTYCESLSSDKANEWLIAMRDEMQSMSDNDVWELVDLPKGYKPIGCKWRYGIDFTETFSPVSTKDSFRLVMALVAHFDLELHQMDVKTAFLNGDLSEEVYMSQPEGFKENGKENMVCRLKRSIYGLKQASRQWYLKFDKIVMSFGFIENKFFVQCFYMKVNGSKYIFMVLYIDDILLASSDVNLLNDTKHILSANFDMKDLGEAYFVLGIEIYRDRSRNLLGLSQRAYINRVLKRFNMQTCKVGDVPVVKGDKLSNEQYPKNALEKDAMNTIPYASAIGSLMYAQVCTRPHIAFIVNVLGRYLSNPRHDHWVVAKKVMRYLQRMKDFMLVYRRVDNLECQQSLIASSTMYAEFVACYGASSQAVWLRNLISELQVVDSIFRPIVIYCDNNAVVFYSKNNKISAGSKHMEIKVPYRQGLSEERRYCD</sequence>
<evidence type="ECO:0000256" key="5">
    <source>
        <dbReference type="SAM" id="MobiDB-lite"/>
    </source>
</evidence>
<keyword evidence="1" id="KW-0645">Protease</keyword>
<dbReference type="EMBL" id="QGNW01000638">
    <property type="protein sequence ID" value="RVW66653.1"/>
    <property type="molecule type" value="Genomic_DNA"/>
</dbReference>
<evidence type="ECO:0000313" key="8">
    <source>
        <dbReference type="Proteomes" id="UP000288805"/>
    </source>
</evidence>
<dbReference type="GO" id="GO:0015074">
    <property type="term" value="P:DNA integration"/>
    <property type="evidence" value="ECO:0007669"/>
    <property type="project" value="InterPro"/>
</dbReference>
<dbReference type="GO" id="GO:0004190">
    <property type="term" value="F:aspartic-type endopeptidase activity"/>
    <property type="evidence" value="ECO:0007669"/>
    <property type="project" value="UniProtKB-KW"/>
</dbReference>
<keyword evidence="2" id="KW-0479">Metal-binding</keyword>
<evidence type="ECO:0000256" key="3">
    <source>
        <dbReference type="ARBA" id="ARBA00022750"/>
    </source>
</evidence>
<dbReference type="InterPro" id="IPR025724">
    <property type="entry name" value="GAG-pre-integrase_dom"/>
</dbReference>
<dbReference type="Pfam" id="PF07727">
    <property type="entry name" value="RVT_2"/>
    <property type="match status" value="1"/>
</dbReference>
<evidence type="ECO:0000313" key="7">
    <source>
        <dbReference type="EMBL" id="RVW66653.1"/>
    </source>
</evidence>
<dbReference type="Pfam" id="PF13976">
    <property type="entry name" value="gag_pre-integrs"/>
    <property type="match status" value="1"/>
</dbReference>
<dbReference type="AlphaFoldDB" id="A0A438G375"/>
<dbReference type="GO" id="GO:0006508">
    <property type="term" value="P:proteolysis"/>
    <property type="evidence" value="ECO:0007669"/>
    <property type="project" value="UniProtKB-KW"/>
</dbReference>
<dbReference type="CDD" id="cd09272">
    <property type="entry name" value="RNase_HI_RT_Ty1"/>
    <property type="match status" value="1"/>
</dbReference>
<dbReference type="InterPro" id="IPR054722">
    <property type="entry name" value="PolX-like_BBD"/>
</dbReference>
<dbReference type="Gene3D" id="3.30.420.10">
    <property type="entry name" value="Ribonuclease H-like superfamily/Ribonuclease H"/>
    <property type="match status" value="1"/>
</dbReference>
<dbReference type="Pfam" id="PF22936">
    <property type="entry name" value="Pol_BBD"/>
    <property type="match status" value="1"/>
</dbReference>
<keyword evidence="3" id="KW-0064">Aspartyl protease</keyword>
<feature type="domain" description="Integrase catalytic" evidence="6">
    <location>
        <begin position="443"/>
        <end position="617"/>
    </location>
</feature>
<dbReference type="InterPro" id="IPR012337">
    <property type="entry name" value="RNaseH-like_sf"/>
</dbReference>
<dbReference type="PANTHER" id="PTHR42648">
    <property type="entry name" value="TRANSPOSASE, PUTATIVE-RELATED"/>
    <property type="match status" value="1"/>
</dbReference>
<gene>
    <name evidence="7" type="primary">POLX_1554</name>
    <name evidence="7" type="ORF">CK203_066485</name>
</gene>
<dbReference type="InterPro" id="IPR036397">
    <property type="entry name" value="RNaseH_sf"/>
</dbReference>